<comment type="caution">
    <text evidence="2">The sequence shown here is derived from an EMBL/GenBank/DDBJ whole genome shotgun (WGS) entry which is preliminary data.</text>
</comment>
<dbReference type="AlphaFoldDB" id="A0A1Q3EH88"/>
<gene>
    <name evidence="2" type="ORF">LENED_008450</name>
</gene>
<name>A0A1Q3EH88_LENED</name>
<evidence type="ECO:0000256" key="1">
    <source>
        <dbReference type="SAM" id="MobiDB-lite"/>
    </source>
</evidence>
<proteinExistence type="predicted"/>
<reference evidence="2 3" key="1">
    <citation type="submission" date="2016-08" db="EMBL/GenBank/DDBJ databases">
        <authorList>
            <consortium name="Lentinula edodes genome sequencing consortium"/>
            <person name="Sakamoto Y."/>
            <person name="Nakade K."/>
            <person name="Sato S."/>
            <person name="Yoshida Y."/>
            <person name="Miyazaki K."/>
            <person name="Natsume S."/>
            <person name="Konno N."/>
        </authorList>
    </citation>
    <scope>NUCLEOTIDE SEQUENCE [LARGE SCALE GENOMIC DNA]</scope>
    <source>
        <strain evidence="2 3">NBRC 111202</strain>
    </source>
</reference>
<organism evidence="2 3">
    <name type="scientific">Lentinula edodes</name>
    <name type="common">Shiitake mushroom</name>
    <name type="synonym">Lentinus edodes</name>
    <dbReference type="NCBI Taxonomy" id="5353"/>
    <lineage>
        <taxon>Eukaryota</taxon>
        <taxon>Fungi</taxon>
        <taxon>Dikarya</taxon>
        <taxon>Basidiomycota</taxon>
        <taxon>Agaricomycotina</taxon>
        <taxon>Agaricomycetes</taxon>
        <taxon>Agaricomycetidae</taxon>
        <taxon>Agaricales</taxon>
        <taxon>Marasmiineae</taxon>
        <taxon>Omphalotaceae</taxon>
        <taxon>Lentinula</taxon>
    </lineage>
</organism>
<dbReference type="EMBL" id="BDGU01000323">
    <property type="protein sequence ID" value="GAW06519.1"/>
    <property type="molecule type" value="Genomic_DNA"/>
</dbReference>
<evidence type="ECO:0000313" key="3">
    <source>
        <dbReference type="Proteomes" id="UP000188533"/>
    </source>
</evidence>
<reference evidence="2 3" key="2">
    <citation type="submission" date="2017-02" db="EMBL/GenBank/DDBJ databases">
        <title>A genome survey and senescence transcriptome analysis in Lentinula edodes.</title>
        <authorList>
            <person name="Sakamoto Y."/>
            <person name="Nakade K."/>
            <person name="Sato S."/>
            <person name="Yoshida Y."/>
            <person name="Miyazaki K."/>
            <person name="Natsume S."/>
            <person name="Konno N."/>
        </authorList>
    </citation>
    <scope>NUCLEOTIDE SEQUENCE [LARGE SCALE GENOMIC DNA]</scope>
    <source>
        <strain evidence="2 3">NBRC 111202</strain>
    </source>
</reference>
<feature type="compositionally biased region" description="Low complexity" evidence="1">
    <location>
        <begin position="40"/>
        <end position="52"/>
    </location>
</feature>
<sequence length="358" mass="40255">MFRTTHAPTKTRTPHKLLCLLTVLSSISFFLANALPIDLSTSNSSSSSSPESLGIRTPTPENAKQANFLLGYTYENTEVGTDYNIATQFTPAHHFEVGALGTIGKYLSPRPAQTHELKPGATMECIATAKKELLMRYRPVFVDAKSLKNQQTLEKYLTDHKFTSRSSILIARSPDTSRKGELIMFLPGNYLSSTVYNPIHPLPALSDLGIYVHCRPIQMMAHQAFTAIAPWEELQPWLWPKGLTTSIPDFRFAFSSSANRFWKCLGNRSCINLKPSTHSRFHTHFLVSVVQLQVRYTGEETRDGVREEVILEYQCVTEALSTSRPSPRYLSIPLNNNTTPYRSPVAHRNSISKSWIFG</sequence>
<accession>A0A1Q3EH88</accession>
<keyword evidence="3" id="KW-1185">Reference proteome</keyword>
<feature type="region of interest" description="Disordered" evidence="1">
    <location>
        <begin position="40"/>
        <end position="60"/>
    </location>
</feature>
<evidence type="ECO:0000313" key="2">
    <source>
        <dbReference type="EMBL" id="GAW06519.1"/>
    </source>
</evidence>
<dbReference type="Proteomes" id="UP000188533">
    <property type="component" value="Unassembled WGS sequence"/>
</dbReference>
<protein>
    <submittedName>
        <fullName evidence="2">Uncharacterized protein</fullName>
    </submittedName>
</protein>